<dbReference type="SUPFAM" id="SSF53474">
    <property type="entry name" value="alpha/beta-Hydrolases"/>
    <property type="match status" value="1"/>
</dbReference>
<proteinExistence type="predicted"/>
<organism evidence="1 2">
    <name type="scientific">Rodentibacter trehalosifermentans</name>
    <dbReference type="NCBI Taxonomy" id="1908263"/>
    <lineage>
        <taxon>Bacteria</taxon>
        <taxon>Pseudomonadati</taxon>
        <taxon>Pseudomonadota</taxon>
        <taxon>Gammaproteobacteria</taxon>
        <taxon>Pasteurellales</taxon>
        <taxon>Pasteurellaceae</taxon>
        <taxon>Rodentibacter</taxon>
    </lineage>
</organism>
<dbReference type="EMBL" id="MLHL01000014">
    <property type="protein sequence ID" value="OOF49734.1"/>
    <property type="molecule type" value="Genomic_DNA"/>
</dbReference>
<reference evidence="1 2" key="1">
    <citation type="submission" date="2016-10" db="EMBL/GenBank/DDBJ databases">
        <title>Rodentibacter gen. nov. and new species.</title>
        <authorList>
            <person name="Christensen H."/>
        </authorList>
    </citation>
    <scope>NUCLEOTIDE SEQUENCE [LARGE SCALE GENOMIC DNA]</scope>
    <source>
        <strain evidence="1 2">H1987082031</strain>
    </source>
</reference>
<sequence>MENTFIKGSRKITYYSTETNRPGRPILVIFHGAGFNKTPAKFKDKNLNVIALMDTFGLEGKGSWYLGEKGDLFWIDAIKDLLEILKEKYETDKVFFWGSSMGGYAAILHGYLNHVAAVYANVPQTKLLGSTYIQHGKVDDVSMQDCIEYAIVNQNSPYNDLSNIFNEKTDTLFFLTYNQLEGLNYFSEQGFPFLRKLHGIRQKFYLEVHPSSKHSIIYNISESLNLFKKYIDMDE</sequence>
<comment type="caution">
    <text evidence="1">The sequence shown here is derived from an EMBL/GenBank/DDBJ whole genome shotgun (WGS) entry which is preliminary data.</text>
</comment>
<dbReference type="InterPro" id="IPR029058">
    <property type="entry name" value="AB_hydrolase_fold"/>
</dbReference>
<name>A0A1V3J4K7_9PAST</name>
<evidence type="ECO:0000313" key="2">
    <source>
        <dbReference type="Proteomes" id="UP000189161"/>
    </source>
</evidence>
<dbReference type="Gene3D" id="3.40.50.1820">
    <property type="entry name" value="alpha/beta hydrolase"/>
    <property type="match status" value="1"/>
</dbReference>
<dbReference type="RefSeq" id="WP_077477808.1">
    <property type="nucleotide sequence ID" value="NZ_MLHL01000014.1"/>
</dbReference>
<evidence type="ECO:0000313" key="1">
    <source>
        <dbReference type="EMBL" id="OOF49734.1"/>
    </source>
</evidence>
<keyword evidence="2" id="KW-1185">Reference proteome</keyword>
<gene>
    <name evidence="1" type="ORF">BKK52_02645</name>
</gene>
<dbReference type="Proteomes" id="UP000189161">
    <property type="component" value="Unassembled WGS sequence"/>
</dbReference>
<protein>
    <recommendedName>
        <fullName evidence="3">Alpha/beta hydrolase</fullName>
    </recommendedName>
</protein>
<evidence type="ECO:0008006" key="3">
    <source>
        <dbReference type="Google" id="ProtNLM"/>
    </source>
</evidence>
<dbReference type="OrthoDB" id="6995237at2"/>
<accession>A0A1V3J4K7</accession>
<dbReference type="AlphaFoldDB" id="A0A1V3J4K7"/>